<name>A0A915CY91_9BILA</name>
<dbReference type="WBParaSite" id="jg13541">
    <property type="protein sequence ID" value="jg13541"/>
    <property type="gene ID" value="jg13541"/>
</dbReference>
<feature type="transmembrane region" description="Helical" evidence="1">
    <location>
        <begin position="137"/>
        <end position="157"/>
    </location>
</feature>
<dbReference type="PANTHER" id="PTHR22943">
    <property type="entry name" value="7-TRANSMEMBRANE DOMAIN RECEPTOR C.ELEGANS"/>
    <property type="match status" value="1"/>
</dbReference>
<feature type="transmembrane region" description="Helical" evidence="1">
    <location>
        <begin position="88"/>
        <end position="117"/>
    </location>
</feature>
<feature type="transmembrane region" description="Helical" evidence="1">
    <location>
        <begin position="46"/>
        <end position="67"/>
    </location>
</feature>
<protein>
    <submittedName>
        <fullName evidence="3">G protein-coupled receptor</fullName>
    </submittedName>
</protein>
<evidence type="ECO:0000313" key="3">
    <source>
        <dbReference type="WBParaSite" id="jg13541"/>
    </source>
</evidence>
<evidence type="ECO:0000256" key="1">
    <source>
        <dbReference type="SAM" id="Phobius"/>
    </source>
</evidence>
<evidence type="ECO:0000313" key="2">
    <source>
        <dbReference type="Proteomes" id="UP000887574"/>
    </source>
</evidence>
<feature type="transmembrane region" description="Helical" evidence="1">
    <location>
        <begin position="7"/>
        <end position="26"/>
    </location>
</feature>
<dbReference type="PANTHER" id="PTHR22943:SF248">
    <property type="entry name" value="SEVEN TM RECEPTOR"/>
    <property type="match status" value="1"/>
</dbReference>
<dbReference type="InterPro" id="IPR019422">
    <property type="entry name" value="7TM_GPCR_serpentine_rcpt_Srh"/>
</dbReference>
<keyword evidence="2" id="KW-1185">Reference proteome</keyword>
<dbReference type="Pfam" id="PF10318">
    <property type="entry name" value="7TM_GPCR_Srh"/>
    <property type="match status" value="1"/>
</dbReference>
<accession>A0A915CY91</accession>
<sequence length="267" mass="30187">MKTYRSFLLSYTFWDLLFTFGLAVLVKPELISPTMAYINGLGRHLGPSGGNISIAYCVFCGAGIILVQDNALLYRLVAVQPNKIYMHYFLHPVTVVLHNAAHSAFEFGLAILAYYCFPAPEELPKILANYPHILENVRNGSVVFSIKLSSYALVYTLSRNSRNFSKKTYKMHKQLTILLIIQLTAPVIFVIVPLSIQIAGILFEHEFSETGTQIGVLILSLYASFNSILTIFFVTPYRTFTLSWIIWLLSRLLCKKPKINFKSSPVF</sequence>
<organism evidence="2 3">
    <name type="scientific">Ditylenchus dipsaci</name>
    <dbReference type="NCBI Taxonomy" id="166011"/>
    <lineage>
        <taxon>Eukaryota</taxon>
        <taxon>Metazoa</taxon>
        <taxon>Ecdysozoa</taxon>
        <taxon>Nematoda</taxon>
        <taxon>Chromadorea</taxon>
        <taxon>Rhabditida</taxon>
        <taxon>Tylenchina</taxon>
        <taxon>Tylenchomorpha</taxon>
        <taxon>Sphaerularioidea</taxon>
        <taxon>Anguinidae</taxon>
        <taxon>Anguininae</taxon>
        <taxon>Ditylenchus</taxon>
    </lineage>
</organism>
<dbReference type="AlphaFoldDB" id="A0A915CY91"/>
<keyword evidence="1" id="KW-1133">Transmembrane helix</keyword>
<feature type="transmembrane region" description="Helical" evidence="1">
    <location>
        <begin position="214"/>
        <end position="234"/>
    </location>
</feature>
<keyword evidence="1" id="KW-0472">Membrane</keyword>
<reference evidence="3" key="1">
    <citation type="submission" date="2022-11" db="UniProtKB">
        <authorList>
            <consortium name="WormBaseParasite"/>
        </authorList>
    </citation>
    <scope>IDENTIFICATION</scope>
</reference>
<feature type="transmembrane region" description="Helical" evidence="1">
    <location>
        <begin position="177"/>
        <end position="202"/>
    </location>
</feature>
<dbReference type="Proteomes" id="UP000887574">
    <property type="component" value="Unplaced"/>
</dbReference>
<keyword evidence="1" id="KW-0812">Transmembrane</keyword>
<proteinExistence type="predicted"/>